<accession>A0A4Y2JSJ6</accession>
<dbReference type="EMBL" id="BGPR01003869">
    <property type="protein sequence ID" value="GBM93373.1"/>
    <property type="molecule type" value="Genomic_DNA"/>
</dbReference>
<evidence type="ECO:0000313" key="3">
    <source>
        <dbReference type="Proteomes" id="UP000499080"/>
    </source>
</evidence>
<keyword evidence="3" id="KW-1185">Reference proteome</keyword>
<comment type="caution">
    <text evidence="2">The sequence shown here is derived from an EMBL/GenBank/DDBJ whole genome shotgun (WGS) entry which is preliminary data.</text>
</comment>
<dbReference type="OrthoDB" id="6437672at2759"/>
<reference evidence="2 3" key="1">
    <citation type="journal article" date="2019" name="Sci. Rep.">
        <title>Orb-weaving spider Araneus ventricosus genome elucidates the spidroin gene catalogue.</title>
        <authorList>
            <person name="Kono N."/>
            <person name="Nakamura H."/>
            <person name="Ohtoshi R."/>
            <person name="Moran D.A.P."/>
            <person name="Shinohara A."/>
            <person name="Yoshida Y."/>
            <person name="Fujiwara M."/>
            <person name="Mori M."/>
            <person name="Tomita M."/>
            <person name="Arakawa K."/>
        </authorList>
    </citation>
    <scope>NUCLEOTIDE SEQUENCE [LARGE SCALE GENOMIC DNA]</scope>
</reference>
<evidence type="ECO:0000313" key="2">
    <source>
        <dbReference type="EMBL" id="GBM93373.1"/>
    </source>
</evidence>
<evidence type="ECO:0000256" key="1">
    <source>
        <dbReference type="SAM" id="MobiDB-lite"/>
    </source>
</evidence>
<protein>
    <submittedName>
        <fullName evidence="2">Uncharacterized protein</fullName>
    </submittedName>
</protein>
<name>A0A4Y2JSJ6_ARAVE</name>
<organism evidence="2 3">
    <name type="scientific">Araneus ventricosus</name>
    <name type="common">Orbweaver spider</name>
    <name type="synonym">Epeira ventricosa</name>
    <dbReference type="NCBI Taxonomy" id="182803"/>
    <lineage>
        <taxon>Eukaryota</taxon>
        <taxon>Metazoa</taxon>
        <taxon>Ecdysozoa</taxon>
        <taxon>Arthropoda</taxon>
        <taxon>Chelicerata</taxon>
        <taxon>Arachnida</taxon>
        <taxon>Araneae</taxon>
        <taxon>Araneomorphae</taxon>
        <taxon>Entelegynae</taxon>
        <taxon>Araneoidea</taxon>
        <taxon>Araneidae</taxon>
        <taxon>Araneus</taxon>
    </lineage>
</organism>
<gene>
    <name evidence="2" type="ORF">AVEN_164087_1</name>
</gene>
<proteinExistence type="predicted"/>
<dbReference type="AlphaFoldDB" id="A0A4Y2JSJ6"/>
<feature type="compositionally biased region" description="Pro residues" evidence="1">
    <location>
        <begin position="134"/>
        <end position="152"/>
    </location>
</feature>
<dbReference type="Proteomes" id="UP000499080">
    <property type="component" value="Unassembled WGS sequence"/>
</dbReference>
<feature type="region of interest" description="Disordered" evidence="1">
    <location>
        <begin position="134"/>
        <end position="153"/>
    </location>
</feature>
<sequence>MKRSGHEKHGERYATVITDNRGNASCLRSSMRDREQLLFAACVDIDVDDASRNIAEYKKFAVVIFIQESEVEVIPSSWLVDKNGVKWHFSRSLNAVNKLIRKRNSPGEDWNTIPIRILGFSMFFISSRNLPQPAPPIPQSIPPTPQPVPPSPREGNTVITISAAALKFPNVAKEDLADKFDRVLATATDWDSGSRINKSQLTIWSALD</sequence>